<dbReference type="EMBL" id="JAGGLD010000002">
    <property type="protein sequence ID" value="MBP2000774.1"/>
    <property type="molecule type" value="Genomic_DNA"/>
</dbReference>
<reference evidence="2 3" key="1">
    <citation type="submission" date="2021-03" db="EMBL/GenBank/DDBJ databases">
        <title>Genomic Encyclopedia of Type Strains, Phase IV (KMG-IV): sequencing the most valuable type-strain genomes for metagenomic binning, comparative biology and taxonomic classification.</title>
        <authorList>
            <person name="Goeker M."/>
        </authorList>
    </citation>
    <scope>NUCLEOTIDE SEQUENCE [LARGE SCALE GENOMIC DNA]</scope>
    <source>
        <strain evidence="2 3">DSM 26806</strain>
    </source>
</reference>
<dbReference type="Pfam" id="PF00882">
    <property type="entry name" value="Zn_dep_PLPC"/>
    <property type="match status" value="1"/>
</dbReference>
<feature type="domain" description="Phospholipase C/D" evidence="1">
    <location>
        <begin position="6"/>
        <end position="141"/>
    </location>
</feature>
<protein>
    <recommendedName>
        <fullName evidence="1">Phospholipase C/D domain-containing protein</fullName>
    </recommendedName>
</protein>
<dbReference type="RefSeq" id="WP_209861237.1">
    <property type="nucleotide sequence ID" value="NZ_JAGGLD010000002.1"/>
</dbReference>
<keyword evidence="3" id="KW-1185">Reference proteome</keyword>
<gene>
    <name evidence="2" type="ORF">J2Z69_001805</name>
</gene>
<proteinExistence type="predicted"/>
<dbReference type="Proteomes" id="UP001519288">
    <property type="component" value="Unassembled WGS sequence"/>
</dbReference>
<evidence type="ECO:0000313" key="2">
    <source>
        <dbReference type="EMBL" id="MBP2000774.1"/>
    </source>
</evidence>
<organism evidence="2 3">
    <name type="scientific">Paenibacillus shirakamiensis</name>
    <dbReference type="NCBI Taxonomy" id="1265935"/>
    <lineage>
        <taxon>Bacteria</taxon>
        <taxon>Bacillati</taxon>
        <taxon>Bacillota</taxon>
        <taxon>Bacilli</taxon>
        <taxon>Bacillales</taxon>
        <taxon>Paenibacillaceae</taxon>
        <taxon>Paenibacillus</taxon>
    </lineage>
</organism>
<accession>A0ABS4JJI7</accession>
<dbReference type="InterPro" id="IPR029002">
    <property type="entry name" value="PLPC/GPLD1"/>
</dbReference>
<comment type="caution">
    <text evidence="2">The sequence shown here is derived from an EMBL/GenBank/DDBJ whole genome shotgun (WGS) entry which is preliminary data.</text>
</comment>
<sequence length="322" mass="37301">MPSIWMHIEYGRQLAEEFKYDLPFGGSALEFKRLYQLGCQGPDFLLYHRFMVKQGGCMVELGNLMHNEHCGPFLLSCFQQTLTLPPWQKDAALVYFLGFLTHHLLDRTLHPYVNWKAGYRGYNHQRFEIAMDTLVMHKLCNLHTWQVPVWKEVDAGSELPPFIVSILNHSAKTWYSAAAPSTPTSWQVAYRDMLLAHKILFDPAGWKNRLSLGYASSFFSKAISAEELQLDYLNEQHKPWRHSAAYTEVSTDSVWDLWDQAIMEGRLVLHALTEWLAADEENAEYKQFIFTHILGNRSYDTGKDCKDQLRNLYAEPIWSVGS</sequence>
<evidence type="ECO:0000313" key="3">
    <source>
        <dbReference type="Proteomes" id="UP001519288"/>
    </source>
</evidence>
<name>A0ABS4JJI7_9BACL</name>
<evidence type="ECO:0000259" key="1">
    <source>
        <dbReference type="Pfam" id="PF00882"/>
    </source>
</evidence>